<organism evidence="3">
    <name type="scientific">mine drainage metagenome</name>
    <dbReference type="NCBI Taxonomy" id="410659"/>
    <lineage>
        <taxon>unclassified sequences</taxon>
        <taxon>metagenomes</taxon>
        <taxon>ecological metagenomes</taxon>
    </lineage>
</organism>
<protein>
    <recommendedName>
        <fullName evidence="2">Sialate O-acetylesterase domain-containing protein</fullName>
    </recommendedName>
</protein>
<sequence length="457" mass="52021">MVLQREKPIHIWGKGIPNKNVIITFSNQSKNTEVGYDSVWSIYFSKQKANAQPQTISVISGNERIEVSNILFGDVWFASGQSNMEFVVGKNIYGSLTNKDSVIASANYPLLRFNSVKKYQSLLPLDTIKVIWTVCSPKTVSSFSAVAYFFAKKLQSDLQIPIGIIVSSIGGTKIEAWTPLEGLKNAPEFSAALHLKDTATKLPSNYYQLKNFPSSNYNTMVAPYTKLPIKGFIWYQGEENFYMDYSADPKFVYGEKFKTFIQSWRNAWKDNSLPFYFTELANYKWTNHGDKRIKSREDLPAFKCEQKKALSLQHVNAITISDVSDYNNIHPANKETVGNRLAFCALSEVYHKKYHPATTSFFLKMSKEKNGIRVWFTNKKGLHASNDKKLNWFWIAGTDNNFQNAETILNKKNGSVFVFNKNILSPTQIKFAWDEDAKPNLINASGMPASCFFEKLK</sequence>
<dbReference type="PANTHER" id="PTHR22901">
    <property type="entry name" value="SIALATE O-ACETYLESTERASE"/>
    <property type="match status" value="1"/>
</dbReference>
<reference evidence="3" key="1">
    <citation type="submission" date="2016-10" db="EMBL/GenBank/DDBJ databases">
        <title>Sequence of Gallionella enrichment culture.</title>
        <authorList>
            <person name="Poehlein A."/>
            <person name="Muehling M."/>
            <person name="Daniel R."/>
        </authorList>
    </citation>
    <scope>NUCLEOTIDE SEQUENCE</scope>
</reference>
<feature type="domain" description="Sialate O-acetylesterase" evidence="2">
    <location>
        <begin position="74"/>
        <end position="342"/>
    </location>
</feature>
<proteinExistence type="predicted"/>
<keyword evidence="1" id="KW-0378">Hydrolase</keyword>
<dbReference type="SUPFAM" id="SSF52266">
    <property type="entry name" value="SGNH hydrolase"/>
    <property type="match status" value="1"/>
</dbReference>
<dbReference type="InterPro" id="IPR036514">
    <property type="entry name" value="SGNH_hydro_sf"/>
</dbReference>
<dbReference type="InterPro" id="IPR005181">
    <property type="entry name" value="SASA"/>
</dbReference>
<dbReference type="Gene3D" id="3.40.50.1110">
    <property type="entry name" value="SGNH hydrolase"/>
    <property type="match status" value="1"/>
</dbReference>
<evidence type="ECO:0000256" key="1">
    <source>
        <dbReference type="ARBA" id="ARBA00022801"/>
    </source>
</evidence>
<accession>A0A1J5T7C8</accession>
<dbReference type="Pfam" id="PF03629">
    <property type="entry name" value="SASA"/>
    <property type="match status" value="1"/>
</dbReference>
<evidence type="ECO:0000313" key="3">
    <source>
        <dbReference type="EMBL" id="OIR12221.1"/>
    </source>
</evidence>
<name>A0A1J5T7C8_9ZZZZ</name>
<comment type="caution">
    <text evidence="3">The sequence shown here is derived from an EMBL/GenBank/DDBJ whole genome shotgun (WGS) entry which is preliminary data.</text>
</comment>
<dbReference type="EMBL" id="MLJW01000018">
    <property type="protein sequence ID" value="OIR12221.1"/>
    <property type="molecule type" value="Genomic_DNA"/>
</dbReference>
<evidence type="ECO:0000259" key="2">
    <source>
        <dbReference type="Pfam" id="PF03629"/>
    </source>
</evidence>
<dbReference type="PANTHER" id="PTHR22901:SF0">
    <property type="entry name" value="SIALATE O-ACETYLESTERASE"/>
    <property type="match status" value="1"/>
</dbReference>
<dbReference type="AlphaFoldDB" id="A0A1J5T7C8"/>
<gene>
    <name evidence="3" type="ORF">GALL_64740</name>
</gene>
<dbReference type="GO" id="GO:0001681">
    <property type="term" value="F:sialate O-acetylesterase activity"/>
    <property type="evidence" value="ECO:0007669"/>
    <property type="project" value="InterPro"/>
</dbReference>
<dbReference type="GO" id="GO:0005975">
    <property type="term" value="P:carbohydrate metabolic process"/>
    <property type="evidence" value="ECO:0007669"/>
    <property type="project" value="TreeGrafter"/>
</dbReference>
<dbReference type="InterPro" id="IPR039329">
    <property type="entry name" value="SIAE"/>
</dbReference>